<dbReference type="Gene3D" id="1.10.150.20">
    <property type="entry name" value="5' to 3' exonuclease, C-terminal subdomain"/>
    <property type="match status" value="1"/>
</dbReference>
<dbReference type="GO" id="GO:0006281">
    <property type="term" value="P:DNA repair"/>
    <property type="evidence" value="ECO:0007669"/>
    <property type="project" value="UniProtKB-UniRule"/>
</dbReference>
<evidence type="ECO:0000256" key="5">
    <source>
        <dbReference type="ARBA" id="ARBA00023204"/>
    </source>
</evidence>
<dbReference type="Gene3D" id="2.40.50.140">
    <property type="entry name" value="Nucleic acid-binding proteins"/>
    <property type="match status" value="1"/>
</dbReference>
<dbReference type="OrthoDB" id="5293449at2"/>
<accession>A0A1I1DT73</accession>
<reference evidence="9" key="1">
    <citation type="submission" date="2016-10" db="EMBL/GenBank/DDBJ databases">
        <authorList>
            <person name="Varghese N."/>
            <person name="Submissions S."/>
        </authorList>
    </citation>
    <scope>NUCLEOTIDE SEQUENCE [LARGE SCALE GENOMIC DNA]</scope>
    <source>
        <strain evidence="9">ATCC 43811</strain>
    </source>
</reference>
<comment type="caution">
    <text evidence="6">Lacks conserved residue(s) required for the propagation of feature annotation.</text>
</comment>
<feature type="domain" description="DNA helicase Holliday junction RuvA type" evidence="7">
    <location>
        <begin position="1"/>
        <end position="60"/>
    </location>
</feature>
<keyword evidence="3 6" id="KW-0238">DNA-binding</keyword>
<comment type="function">
    <text evidence="6">The RuvA-RuvB-RuvC complex processes Holliday junction (HJ) DNA during genetic recombination and DNA repair, while the RuvA-RuvB complex plays an important role in the rescue of blocked DNA replication forks via replication fork reversal (RFR). RuvA specifically binds to HJ cruciform DNA, conferring on it an open structure. The RuvB hexamer acts as an ATP-dependent pump, pulling dsDNA into and through the RuvAB complex. HJ branch migration allows RuvC to scan DNA until it finds its consensus sequence, where it cleaves and resolves the cruciform DNA.</text>
</comment>
<dbReference type="Pfam" id="PF01330">
    <property type="entry name" value="RuvA_N"/>
    <property type="match status" value="1"/>
</dbReference>
<comment type="domain">
    <text evidence="6">Has three domains with a flexible linker between the domains II and III and assumes an 'L' shape. Domain III is highly mobile and contacts RuvB.</text>
</comment>
<keyword evidence="5 6" id="KW-0234">DNA repair</keyword>
<dbReference type="GO" id="GO:0048476">
    <property type="term" value="C:Holliday junction resolvase complex"/>
    <property type="evidence" value="ECO:0007669"/>
    <property type="project" value="UniProtKB-UniRule"/>
</dbReference>
<dbReference type="SUPFAM" id="SSF50249">
    <property type="entry name" value="Nucleic acid-binding proteins"/>
    <property type="match status" value="1"/>
</dbReference>
<dbReference type="GO" id="GO:0005524">
    <property type="term" value="F:ATP binding"/>
    <property type="evidence" value="ECO:0007669"/>
    <property type="project" value="InterPro"/>
</dbReference>
<comment type="subcellular location">
    <subcellularLocation>
        <location evidence="6">Cytoplasm</location>
    </subcellularLocation>
</comment>
<evidence type="ECO:0000256" key="3">
    <source>
        <dbReference type="ARBA" id="ARBA00023125"/>
    </source>
</evidence>
<dbReference type="SUPFAM" id="SSF47781">
    <property type="entry name" value="RuvA domain 2-like"/>
    <property type="match status" value="1"/>
</dbReference>
<dbReference type="InterPro" id="IPR000085">
    <property type="entry name" value="RuvA"/>
</dbReference>
<organism evidence="8 9">
    <name type="scientific">Brevinema andersonii</name>
    <dbReference type="NCBI Taxonomy" id="34097"/>
    <lineage>
        <taxon>Bacteria</taxon>
        <taxon>Pseudomonadati</taxon>
        <taxon>Spirochaetota</taxon>
        <taxon>Spirochaetia</taxon>
        <taxon>Brevinematales</taxon>
        <taxon>Brevinemataceae</taxon>
        <taxon>Brevinema</taxon>
    </lineage>
</organism>
<dbReference type="HAMAP" id="MF_00031">
    <property type="entry name" value="DNA_HJ_migration_RuvA"/>
    <property type="match status" value="1"/>
</dbReference>
<keyword evidence="8" id="KW-0547">Nucleotide-binding</keyword>
<dbReference type="RefSeq" id="WP_092318806.1">
    <property type="nucleotide sequence ID" value="NZ_FOKY01000004.1"/>
</dbReference>
<dbReference type="InterPro" id="IPR012340">
    <property type="entry name" value="NA-bd_OB-fold"/>
</dbReference>
<evidence type="ECO:0000259" key="7">
    <source>
        <dbReference type="Pfam" id="PF01330"/>
    </source>
</evidence>
<keyword evidence="1 6" id="KW-0963">Cytoplasm</keyword>
<evidence type="ECO:0000256" key="2">
    <source>
        <dbReference type="ARBA" id="ARBA00022763"/>
    </source>
</evidence>
<dbReference type="AlphaFoldDB" id="A0A1I1DT73"/>
<evidence type="ECO:0000256" key="4">
    <source>
        <dbReference type="ARBA" id="ARBA00023172"/>
    </source>
</evidence>
<dbReference type="NCBIfam" id="TIGR00084">
    <property type="entry name" value="ruvA"/>
    <property type="match status" value="1"/>
</dbReference>
<dbReference type="EMBL" id="FOKY01000004">
    <property type="protein sequence ID" value="SFB78155.1"/>
    <property type="molecule type" value="Genomic_DNA"/>
</dbReference>
<dbReference type="GO" id="GO:0005737">
    <property type="term" value="C:cytoplasm"/>
    <property type="evidence" value="ECO:0007669"/>
    <property type="project" value="UniProtKB-SubCell"/>
</dbReference>
<dbReference type="Proteomes" id="UP000240042">
    <property type="component" value="Unassembled WGS sequence"/>
</dbReference>
<keyword evidence="4 6" id="KW-0233">DNA recombination</keyword>
<comment type="similarity">
    <text evidence="6">Belongs to the RuvA family.</text>
</comment>
<dbReference type="GO" id="GO:0006310">
    <property type="term" value="P:DNA recombination"/>
    <property type="evidence" value="ECO:0007669"/>
    <property type="project" value="UniProtKB-UniRule"/>
</dbReference>
<evidence type="ECO:0000313" key="9">
    <source>
        <dbReference type="Proteomes" id="UP000240042"/>
    </source>
</evidence>
<sequence length="200" mass="22633">MIGAVKGKLIHKTDSKILIETASGICYDIFVSDRLLNSSTENDTFFIYTSLIVREQEMYLVGFHTWEERNLFDLLITAKGIGPKQGLKILNDLTGYELRTAIVTGDVASLSKIKGISAKKAEQLILDLQEKMQKNISHAEMSTINISLPKKKMEILLTMRTLGYSDTEIKKPLDEFCDSCDMEMSVEQLIVLFLSFLRNK</sequence>
<evidence type="ECO:0000256" key="6">
    <source>
        <dbReference type="HAMAP-Rule" id="MF_00031"/>
    </source>
</evidence>
<name>A0A1I1DT73_BREAD</name>
<gene>
    <name evidence="6" type="primary">ruvA</name>
    <name evidence="8" type="ORF">SAMN02745150_00764</name>
</gene>
<evidence type="ECO:0000256" key="1">
    <source>
        <dbReference type="ARBA" id="ARBA00022490"/>
    </source>
</evidence>
<keyword evidence="9" id="KW-1185">Reference proteome</keyword>
<dbReference type="STRING" id="34097.SAMN02745150_00764"/>
<comment type="subunit">
    <text evidence="6">Homotetramer. Forms an RuvA(8)-RuvB(12)-Holliday junction (HJ) complex. HJ DNA is sandwiched between 2 RuvA tetramers; dsDNA enters through RuvA and exits via RuvB. An RuvB hexamer assembles on each DNA strand where it exits the tetramer. Each RuvB hexamer is contacted by two RuvA subunits (via domain III) on 2 adjacent RuvB subunits; this complex drives branch migration. In the full resolvosome a probable DNA-RuvA(4)-RuvB(12)-RuvC(2) complex forms which resolves the HJ.</text>
</comment>
<dbReference type="GO" id="GO:0000400">
    <property type="term" value="F:four-way junction DNA binding"/>
    <property type="evidence" value="ECO:0007669"/>
    <property type="project" value="UniProtKB-UniRule"/>
</dbReference>
<feature type="region of interest" description="Domain I" evidence="6">
    <location>
        <begin position="1"/>
        <end position="64"/>
    </location>
</feature>
<keyword evidence="8" id="KW-0067">ATP-binding</keyword>
<keyword evidence="2 6" id="KW-0227">DNA damage</keyword>
<evidence type="ECO:0000313" key="8">
    <source>
        <dbReference type="EMBL" id="SFB78155.1"/>
    </source>
</evidence>
<keyword evidence="8" id="KW-0378">Hydrolase</keyword>
<feature type="region of interest" description="Domain III" evidence="6">
    <location>
        <begin position="146"/>
        <end position="200"/>
    </location>
</feature>
<dbReference type="InterPro" id="IPR010994">
    <property type="entry name" value="RuvA_2-like"/>
</dbReference>
<dbReference type="GO" id="GO:0009378">
    <property type="term" value="F:four-way junction helicase activity"/>
    <property type="evidence" value="ECO:0007669"/>
    <property type="project" value="InterPro"/>
</dbReference>
<keyword evidence="8" id="KW-0347">Helicase</keyword>
<dbReference type="Pfam" id="PF14520">
    <property type="entry name" value="HHH_5"/>
    <property type="match status" value="1"/>
</dbReference>
<protein>
    <recommendedName>
        <fullName evidence="6">Holliday junction branch migration complex subunit RuvA</fullName>
    </recommendedName>
</protein>
<dbReference type="InterPro" id="IPR013849">
    <property type="entry name" value="DNA_helicase_Holl-junc_RuvA_I"/>
</dbReference>
<proteinExistence type="inferred from homology"/>